<dbReference type="STRING" id="913774.A0A0C3H834"/>
<dbReference type="Proteomes" id="UP000054321">
    <property type="component" value="Unassembled WGS sequence"/>
</dbReference>
<organism evidence="6 7">
    <name type="scientific">Oidiodendron maius (strain Zn)</name>
    <dbReference type="NCBI Taxonomy" id="913774"/>
    <lineage>
        <taxon>Eukaryota</taxon>
        <taxon>Fungi</taxon>
        <taxon>Dikarya</taxon>
        <taxon>Ascomycota</taxon>
        <taxon>Pezizomycotina</taxon>
        <taxon>Leotiomycetes</taxon>
        <taxon>Leotiomycetes incertae sedis</taxon>
        <taxon>Myxotrichaceae</taxon>
        <taxon>Oidiodendron</taxon>
    </lineage>
</organism>
<proteinExistence type="predicted"/>
<dbReference type="EMBL" id="KN832872">
    <property type="protein sequence ID" value="KIN04396.1"/>
    <property type="molecule type" value="Genomic_DNA"/>
</dbReference>
<dbReference type="InParanoid" id="A0A0C3H834"/>
<evidence type="ECO:0000256" key="4">
    <source>
        <dbReference type="ARBA" id="ARBA00023033"/>
    </source>
</evidence>
<evidence type="ECO:0000256" key="1">
    <source>
        <dbReference type="ARBA" id="ARBA00022630"/>
    </source>
</evidence>
<protein>
    <recommendedName>
        <fullName evidence="5">FAD-binding domain-containing protein</fullName>
    </recommendedName>
</protein>
<evidence type="ECO:0000256" key="2">
    <source>
        <dbReference type="ARBA" id="ARBA00022827"/>
    </source>
</evidence>
<dbReference type="GO" id="GO:0071949">
    <property type="term" value="F:FAD binding"/>
    <property type="evidence" value="ECO:0007669"/>
    <property type="project" value="InterPro"/>
</dbReference>
<keyword evidence="7" id="KW-1185">Reference proteome</keyword>
<reference evidence="6 7" key="1">
    <citation type="submission" date="2014-04" db="EMBL/GenBank/DDBJ databases">
        <authorList>
            <consortium name="DOE Joint Genome Institute"/>
            <person name="Kuo A."/>
            <person name="Martino E."/>
            <person name="Perotto S."/>
            <person name="Kohler A."/>
            <person name="Nagy L.G."/>
            <person name="Floudas D."/>
            <person name="Copeland A."/>
            <person name="Barry K.W."/>
            <person name="Cichocki N."/>
            <person name="Veneault-Fourrey C."/>
            <person name="LaButti K."/>
            <person name="Lindquist E.A."/>
            <person name="Lipzen A."/>
            <person name="Lundell T."/>
            <person name="Morin E."/>
            <person name="Murat C."/>
            <person name="Sun H."/>
            <person name="Tunlid A."/>
            <person name="Henrissat B."/>
            <person name="Grigoriev I.V."/>
            <person name="Hibbett D.S."/>
            <person name="Martin F."/>
            <person name="Nordberg H.P."/>
            <person name="Cantor M.N."/>
            <person name="Hua S.X."/>
        </authorList>
    </citation>
    <scope>NUCLEOTIDE SEQUENCE [LARGE SCALE GENOMIC DNA]</scope>
    <source>
        <strain evidence="6 7">Zn</strain>
    </source>
</reference>
<dbReference type="PRINTS" id="PR00420">
    <property type="entry name" value="RNGMNOXGNASE"/>
</dbReference>
<dbReference type="OrthoDB" id="655030at2759"/>
<dbReference type="PANTHER" id="PTHR46972">
    <property type="entry name" value="MONOOXYGENASE ASQM-RELATED"/>
    <property type="match status" value="1"/>
</dbReference>
<name>A0A0C3H834_OIDMZ</name>
<evidence type="ECO:0000313" key="6">
    <source>
        <dbReference type="EMBL" id="KIN04396.1"/>
    </source>
</evidence>
<dbReference type="GO" id="GO:0004497">
    <property type="term" value="F:monooxygenase activity"/>
    <property type="evidence" value="ECO:0007669"/>
    <property type="project" value="UniProtKB-KW"/>
</dbReference>
<dbReference type="SUPFAM" id="SSF51905">
    <property type="entry name" value="FAD/NAD(P)-binding domain"/>
    <property type="match status" value="1"/>
</dbReference>
<evidence type="ECO:0000256" key="3">
    <source>
        <dbReference type="ARBA" id="ARBA00023002"/>
    </source>
</evidence>
<accession>A0A0C3H834</accession>
<dbReference type="InterPro" id="IPR036188">
    <property type="entry name" value="FAD/NAD-bd_sf"/>
</dbReference>
<evidence type="ECO:0000313" key="7">
    <source>
        <dbReference type="Proteomes" id="UP000054321"/>
    </source>
</evidence>
<keyword evidence="2" id="KW-0274">FAD</keyword>
<dbReference type="InterPro" id="IPR002938">
    <property type="entry name" value="FAD-bd"/>
</dbReference>
<reference evidence="7" key="2">
    <citation type="submission" date="2015-01" db="EMBL/GenBank/DDBJ databases">
        <title>Evolutionary Origins and Diversification of the Mycorrhizal Mutualists.</title>
        <authorList>
            <consortium name="DOE Joint Genome Institute"/>
            <consortium name="Mycorrhizal Genomics Consortium"/>
            <person name="Kohler A."/>
            <person name="Kuo A."/>
            <person name="Nagy L.G."/>
            <person name="Floudas D."/>
            <person name="Copeland A."/>
            <person name="Barry K.W."/>
            <person name="Cichocki N."/>
            <person name="Veneault-Fourrey C."/>
            <person name="LaButti K."/>
            <person name="Lindquist E.A."/>
            <person name="Lipzen A."/>
            <person name="Lundell T."/>
            <person name="Morin E."/>
            <person name="Murat C."/>
            <person name="Riley R."/>
            <person name="Ohm R."/>
            <person name="Sun H."/>
            <person name="Tunlid A."/>
            <person name="Henrissat B."/>
            <person name="Grigoriev I.V."/>
            <person name="Hibbett D.S."/>
            <person name="Martin F."/>
        </authorList>
    </citation>
    <scope>NUCLEOTIDE SEQUENCE [LARGE SCALE GENOMIC DNA]</scope>
    <source>
        <strain evidence="7">Zn</strain>
    </source>
</reference>
<dbReference type="Gene3D" id="3.50.50.60">
    <property type="entry name" value="FAD/NAD(P)-binding domain"/>
    <property type="match status" value="1"/>
</dbReference>
<keyword evidence="4" id="KW-0503">Monooxygenase</keyword>
<evidence type="ECO:0000259" key="5">
    <source>
        <dbReference type="Pfam" id="PF01494"/>
    </source>
</evidence>
<keyword evidence="3" id="KW-0560">Oxidoreductase</keyword>
<dbReference type="PANTHER" id="PTHR46972:SF1">
    <property type="entry name" value="FAD DEPENDENT OXIDOREDUCTASE DOMAIN-CONTAINING PROTEIN"/>
    <property type="match status" value="1"/>
</dbReference>
<feature type="domain" description="FAD-binding" evidence="5">
    <location>
        <begin position="6"/>
        <end position="338"/>
    </location>
</feature>
<gene>
    <name evidence="6" type="ORF">OIDMADRAFT_156305</name>
</gene>
<sequence length="410" mass="45472">MPMPKIAIIGAGPGGLTLARLLQQNHIPCTIYESEVSHEVRNQGGTLDLHPKGGQLALKAAGLLEEFRKHSRPEGECVKILKYDGTVLWDENETGSGNRAAEDSDRPEIDRSLLRDILLDSLQPGTIQWNKKLRRVEVDGKAKEKHNLHFTDGTVVGNNDLVVGADGAWSKVRPLLTNEQPFYSGITIVELWALNVEEKYPWLSKFVGNGSCFMFDEGRVIICQRNGEHNGSVRVYGGLRKPETWADNCGINWSDPKATEVLINEHFSDCGEDLKRAVLECRDELTVRKTWMLPVGITWESRPGITLIGDAAHLMTPFAGVGVNLAMADALELATALITRKDSFVAKAFSDSHNIQVAIQQYEASMFERGKENAEKTWKNLQGHFSAHGAEERAARLKGHFEKRKAAGLI</sequence>
<dbReference type="Pfam" id="PF01494">
    <property type="entry name" value="FAD_binding_3"/>
    <property type="match status" value="1"/>
</dbReference>
<dbReference type="HOGENOM" id="CLU_009665_4_0_1"/>
<keyword evidence="1" id="KW-0285">Flavoprotein</keyword>
<dbReference type="AlphaFoldDB" id="A0A0C3H834"/>